<feature type="domain" description="Disease resistance R13L4/SHOC-2-like LRR" evidence="10">
    <location>
        <begin position="709"/>
        <end position="946"/>
    </location>
</feature>
<feature type="domain" description="Disease resistance N-terminal" evidence="8">
    <location>
        <begin position="7"/>
        <end position="91"/>
    </location>
</feature>
<gene>
    <name evidence="11" type="ORF">TRITD_4Av1G253760</name>
</gene>
<dbReference type="Gene3D" id="3.80.10.10">
    <property type="entry name" value="Ribonuclease Inhibitor"/>
    <property type="match status" value="2"/>
</dbReference>
<dbReference type="GO" id="GO:0009626">
    <property type="term" value="P:plant-type hypersensitive response"/>
    <property type="evidence" value="ECO:0007669"/>
    <property type="project" value="UniProtKB-ARBA"/>
</dbReference>
<dbReference type="Pfam" id="PF23559">
    <property type="entry name" value="WHD_DRP"/>
    <property type="match status" value="1"/>
</dbReference>
<dbReference type="Pfam" id="PF23598">
    <property type="entry name" value="LRR_14"/>
    <property type="match status" value="2"/>
</dbReference>
<dbReference type="InterPro" id="IPR027417">
    <property type="entry name" value="P-loop_NTPase"/>
</dbReference>
<evidence type="ECO:0000259" key="8">
    <source>
        <dbReference type="Pfam" id="PF18052"/>
    </source>
</evidence>
<dbReference type="GO" id="GO:0002758">
    <property type="term" value="P:innate immune response-activating signaling pathway"/>
    <property type="evidence" value="ECO:0007669"/>
    <property type="project" value="UniProtKB-ARBA"/>
</dbReference>
<dbReference type="Gene3D" id="1.10.10.10">
    <property type="entry name" value="Winged helix-like DNA-binding domain superfamily/Winged helix DNA-binding domain"/>
    <property type="match status" value="1"/>
</dbReference>
<proteinExistence type="inferred from homology"/>
<evidence type="ECO:0000256" key="2">
    <source>
        <dbReference type="ARBA" id="ARBA00022614"/>
    </source>
</evidence>
<dbReference type="InterPro" id="IPR055414">
    <property type="entry name" value="LRR_R13L4/SHOC2-like"/>
</dbReference>
<sequence>MARSMLGGAISKAASAAAAELSLVMGVQKDIWFIKDELKTMQAFLAAAEATKNRDMLLKVWAEQVRDLSYNIEDCLDEFMVHVRSQSLTKRLMKLKDRRRIAIQIRNLKARVEEVSSRNARYNLIKTEASTTSDKEVSYIEDVRNHSASNTDEAELVGFAKPREELIKLMDVNTRNGDAKVICVVGMGGLGKTTLARKTYESKEDILKNFSCSAWITVSQSFFKIEMLKDMIRQLLGGDSLKNLLKELEGKVVQVKDLAEYLNKEIKDKRYLIILDDLWTIDAWRWIKDIVFPNSNKKGSRIIVTTRDVGLAKECTFESLIYHLKTLEVVEATNLLLKKSRKTNEDMTMDENFKSIVEKLVKKCGCLPLAILTIGGILATKKIVEWEHVYNQLPSELESNPSLEAMKMMVTLSYNHLPSHLKPCFLYLSIFPEDFEIEMRRLVERWIAEGLIRGGTGVNIEDVAKGYFNELINRSMLQASRVNIEGVVKSCRVHDIVRDVMISVSRDENFVHVAGNNVSGAMEETFRHVAYHGSMCQKIDMDWSHVRSITMFGEKSLQPSPSVCSPDMRMLRVLDLENAQFQVAQKDISNIGLFRHLKYLNFPRPRGYSHIYKLPRSIGRLQGLRTLNIRDSYITELPIEICKLKSLHSLRCTRRNSYDIFDMDGPKNCLLATIIVPILFTPLVDPSERAEVVAELHMAWSSCGSKSDGVRVPKGMGKLKELQILEVVDISRTSCSAIKELGELVQLRKLSVLTQGASKQKCKVLCDAIQKLTCLRSLSVDGSLEWLHDVSSPPPLLRSLNLNGCLGEIPGWVGNLMHLVKLSLRRSVIKEEGKIMEILGPLPNLMHLRLHLGSYIGKKLAFKTGAFPNLKNLDIWGLEQVTELIFEEGTSPQLEKIEIKGCRLKSGINGIEHLASLKEISLNRYGKVARLGMLQGEVDAHPNYPVLRVLEERSQHDLGDIVQGTTIEVYVNEATEGEESSSLHPEQAAVGK</sequence>
<dbReference type="SUPFAM" id="SSF52540">
    <property type="entry name" value="P-loop containing nucleoside triphosphate hydrolases"/>
    <property type="match status" value="1"/>
</dbReference>
<evidence type="ECO:0000313" key="11">
    <source>
        <dbReference type="EMBL" id="VAH99288.1"/>
    </source>
</evidence>
<comment type="similarity">
    <text evidence="1">Belongs to the disease resistance NB-LRR family.</text>
</comment>
<dbReference type="PANTHER" id="PTHR23155:SF963">
    <property type="entry name" value="OS06G0287000 PROTEIN"/>
    <property type="match status" value="1"/>
</dbReference>
<keyword evidence="5" id="KW-0611">Plant defense</keyword>
<dbReference type="InterPro" id="IPR032675">
    <property type="entry name" value="LRR_dom_sf"/>
</dbReference>
<dbReference type="PANTHER" id="PTHR23155">
    <property type="entry name" value="DISEASE RESISTANCE PROTEIN RP"/>
    <property type="match status" value="1"/>
</dbReference>
<keyword evidence="6" id="KW-0175">Coiled coil</keyword>
<dbReference type="Gene3D" id="1.20.5.4130">
    <property type="match status" value="1"/>
</dbReference>
<dbReference type="Pfam" id="PF00931">
    <property type="entry name" value="NB-ARC"/>
    <property type="match status" value="1"/>
</dbReference>
<evidence type="ECO:0000256" key="4">
    <source>
        <dbReference type="ARBA" id="ARBA00022741"/>
    </source>
</evidence>
<dbReference type="InterPro" id="IPR036388">
    <property type="entry name" value="WH-like_DNA-bd_sf"/>
</dbReference>
<dbReference type="PRINTS" id="PR00364">
    <property type="entry name" value="DISEASERSIST"/>
</dbReference>
<keyword evidence="3" id="KW-0677">Repeat</keyword>
<dbReference type="InterPro" id="IPR041118">
    <property type="entry name" value="Rx_N"/>
</dbReference>
<dbReference type="InterPro" id="IPR038005">
    <property type="entry name" value="RX-like_CC"/>
</dbReference>
<name>A0A9R0SQU9_TRITD</name>
<keyword evidence="4" id="KW-0547">Nucleotide-binding</keyword>
<evidence type="ECO:0000259" key="10">
    <source>
        <dbReference type="Pfam" id="PF23598"/>
    </source>
</evidence>
<dbReference type="Pfam" id="PF18052">
    <property type="entry name" value="Rx_N"/>
    <property type="match status" value="1"/>
</dbReference>
<accession>A0A9R0SQU9</accession>
<dbReference type="InterPro" id="IPR058922">
    <property type="entry name" value="WHD_DRP"/>
</dbReference>
<dbReference type="InterPro" id="IPR042197">
    <property type="entry name" value="Apaf_helical"/>
</dbReference>
<dbReference type="GO" id="GO:0043531">
    <property type="term" value="F:ADP binding"/>
    <property type="evidence" value="ECO:0007669"/>
    <property type="project" value="InterPro"/>
</dbReference>
<dbReference type="SUPFAM" id="SSF52058">
    <property type="entry name" value="L domain-like"/>
    <property type="match status" value="1"/>
</dbReference>
<keyword evidence="12" id="KW-1185">Reference proteome</keyword>
<dbReference type="Gene3D" id="3.40.50.300">
    <property type="entry name" value="P-loop containing nucleotide triphosphate hydrolases"/>
    <property type="match status" value="1"/>
</dbReference>
<evidence type="ECO:0000259" key="7">
    <source>
        <dbReference type="Pfam" id="PF00931"/>
    </source>
</evidence>
<dbReference type="InterPro" id="IPR044974">
    <property type="entry name" value="Disease_R_plants"/>
</dbReference>
<dbReference type="AlphaFoldDB" id="A0A9R0SQU9"/>
<dbReference type="InterPro" id="IPR002182">
    <property type="entry name" value="NB-ARC"/>
</dbReference>
<evidence type="ECO:0000256" key="3">
    <source>
        <dbReference type="ARBA" id="ARBA00022737"/>
    </source>
</evidence>
<evidence type="ECO:0000256" key="1">
    <source>
        <dbReference type="ARBA" id="ARBA00008894"/>
    </source>
</evidence>
<dbReference type="FunFam" id="1.10.10.10:FF:000322">
    <property type="entry name" value="Probable disease resistance protein At1g63360"/>
    <property type="match status" value="1"/>
</dbReference>
<dbReference type="GO" id="GO:0042742">
    <property type="term" value="P:defense response to bacterium"/>
    <property type="evidence" value="ECO:0007669"/>
    <property type="project" value="UniProtKB-ARBA"/>
</dbReference>
<evidence type="ECO:0000256" key="6">
    <source>
        <dbReference type="ARBA" id="ARBA00023054"/>
    </source>
</evidence>
<dbReference type="Gene3D" id="1.10.8.430">
    <property type="entry name" value="Helical domain of apoptotic protease-activating factors"/>
    <property type="match status" value="1"/>
</dbReference>
<dbReference type="Proteomes" id="UP000324705">
    <property type="component" value="Chromosome 4A"/>
</dbReference>
<dbReference type="Gramene" id="TRITD4Av1G253760.53">
    <property type="protein sequence ID" value="TRITD4Av1G253760.53"/>
    <property type="gene ID" value="TRITD4Av1G253760"/>
</dbReference>
<evidence type="ECO:0000256" key="5">
    <source>
        <dbReference type="ARBA" id="ARBA00022821"/>
    </source>
</evidence>
<protein>
    <submittedName>
        <fullName evidence="11">Uncharacterized protein</fullName>
    </submittedName>
</protein>
<organism evidence="11 12">
    <name type="scientific">Triticum turgidum subsp. durum</name>
    <name type="common">Durum wheat</name>
    <name type="synonym">Triticum durum</name>
    <dbReference type="NCBI Taxonomy" id="4567"/>
    <lineage>
        <taxon>Eukaryota</taxon>
        <taxon>Viridiplantae</taxon>
        <taxon>Streptophyta</taxon>
        <taxon>Embryophyta</taxon>
        <taxon>Tracheophyta</taxon>
        <taxon>Spermatophyta</taxon>
        <taxon>Magnoliopsida</taxon>
        <taxon>Liliopsida</taxon>
        <taxon>Poales</taxon>
        <taxon>Poaceae</taxon>
        <taxon>BOP clade</taxon>
        <taxon>Pooideae</taxon>
        <taxon>Triticodae</taxon>
        <taxon>Triticeae</taxon>
        <taxon>Triticinae</taxon>
        <taxon>Triticum</taxon>
    </lineage>
</organism>
<dbReference type="CDD" id="cd14798">
    <property type="entry name" value="RX-CC_like"/>
    <property type="match status" value="1"/>
</dbReference>
<feature type="domain" description="Disease resistance protein winged helix" evidence="9">
    <location>
        <begin position="430"/>
        <end position="500"/>
    </location>
</feature>
<evidence type="ECO:0000313" key="12">
    <source>
        <dbReference type="Proteomes" id="UP000324705"/>
    </source>
</evidence>
<reference evidence="11 12" key="1">
    <citation type="submission" date="2017-09" db="EMBL/GenBank/DDBJ databases">
        <authorList>
            <consortium name="International Durum Wheat Genome Sequencing Consortium (IDWGSC)"/>
            <person name="Milanesi L."/>
        </authorList>
    </citation>
    <scope>NUCLEOTIDE SEQUENCE [LARGE SCALE GENOMIC DNA]</scope>
    <source>
        <strain evidence="12">cv. Svevo</strain>
    </source>
</reference>
<feature type="domain" description="NB-ARC" evidence="7">
    <location>
        <begin position="173"/>
        <end position="342"/>
    </location>
</feature>
<evidence type="ECO:0000259" key="9">
    <source>
        <dbReference type="Pfam" id="PF23559"/>
    </source>
</evidence>
<keyword evidence="2" id="KW-0433">Leucine-rich repeat</keyword>
<dbReference type="EMBL" id="LT934117">
    <property type="protein sequence ID" value="VAH99288.1"/>
    <property type="molecule type" value="Genomic_DNA"/>
</dbReference>
<feature type="domain" description="Disease resistance R13L4/SHOC-2-like LRR" evidence="10">
    <location>
        <begin position="545"/>
        <end position="655"/>
    </location>
</feature>